<dbReference type="EMBL" id="JARBDR010000917">
    <property type="protein sequence ID" value="KAJ8303160.1"/>
    <property type="molecule type" value="Genomic_DNA"/>
</dbReference>
<comment type="caution">
    <text evidence="7">The sequence shown here is derived from an EMBL/GenBank/DDBJ whole genome shotgun (WGS) entry which is preliminary data.</text>
</comment>
<reference evidence="7 8" key="1">
    <citation type="submission" date="2022-12" db="EMBL/GenBank/DDBJ databases">
        <title>Chromosome-level genome of Tegillarca granosa.</title>
        <authorList>
            <person name="Kim J."/>
        </authorList>
    </citation>
    <scope>NUCLEOTIDE SEQUENCE [LARGE SCALE GENOMIC DNA]</scope>
    <source>
        <strain evidence="7">Teg-2019</strain>
        <tissue evidence="7">Adductor muscle</tissue>
    </source>
</reference>
<evidence type="ECO:0000256" key="2">
    <source>
        <dbReference type="ARBA" id="ARBA00022692"/>
    </source>
</evidence>
<proteinExistence type="predicted"/>
<comment type="subcellular location">
    <subcellularLocation>
        <location evidence="1">Membrane</location>
        <topology evidence="1">Multi-pass membrane protein</topology>
    </subcellularLocation>
</comment>
<feature type="transmembrane region" description="Helical" evidence="5">
    <location>
        <begin position="256"/>
        <end position="280"/>
    </location>
</feature>
<evidence type="ECO:0000256" key="5">
    <source>
        <dbReference type="SAM" id="Phobius"/>
    </source>
</evidence>
<feature type="transmembrane region" description="Helical" evidence="5">
    <location>
        <begin position="89"/>
        <end position="109"/>
    </location>
</feature>
<protein>
    <recommendedName>
        <fullName evidence="6">Amino acid transporter transmembrane domain-containing protein</fullName>
    </recommendedName>
</protein>
<feature type="transmembrane region" description="Helical" evidence="5">
    <location>
        <begin position="41"/>
        <end position="65"/>
    </location>
</feature>
<feature type="domain" description="Amino acid transporter transmembrane" evidence="6">
    <location>
        <begin position="229"/>
        <end position="317"/>
    </location>
</feature>
<organism evidence="7 8">
    <name type="scientific">Tegillarca granosa</name>
    <name type="common">Malaysian cockle</name>
    <name type="synonym">Anadara granosa</name>
    <dbReference type="NCBI Taxonomy" id="220873"/>
    <lineage>
        <taxon>Eukaryota</taxon>
        <taxon>Metazoa</taxon>
        <taxon>Spiralia</taxon>
        <taxon>Lophotrochozoa</taxon>
        <taxon>Mollusca</taxon>
        <taxon>Bivalvia</taxon>
        <taxon>Autobranchia</taxon>
        <taxon>Pteriomorphia</taxon>
        <taxon>Arcoida</taxon>
        <taxon>Arcoidea</taxon>
        <taxon>Arcidae</taxon>
        <taxon>Tegillarca</taxon>
    </lineage>
</organism>
<evidence type="ECO:0000313" key="7">
    <source>
        <dbReference type="EMBL" id="KAJ8303160.1"/>
    </source>
</evidence>
<evidence type="ECO:0000259" key="6">
    <source>
        <dbReference type="Pfam" id="PF01490"/>
    </source>
</evidence>
<feature type="transmembrane region" description="Helical" evidence="5">
    <location>
        <begin position="175"/>
        <end position="195"/>
    </location>
</feature>
<dbReference type="Pfam" id="PF01490">
    <property type="entry name" value="Aa_trans"/>
    <property type="match status" value="2"/>
</dbReference>
<keyword evidence="2 5" id="KW-0812">Transmembrane</keyword>
<accession>A0ABQ9EHZ6</accession>
<dbReference type="PANTHER" id="PTHR22950">
    <property type="entry name" value="AMINO ACID TRANSPORTER"/>
    <property type="match status" value="1"/>
</dbReference>
<keyword evidence="8" id="KW-1185">Reference proteome</keyword>
<name>A0ABQ9EHZ6_TEGGR</name>
<keyword evidence="4 5" id="KW-0472">Membrane</keyword>
<keyword evidence="3 5" id="KW-1133">Transmembrane helix</keyword>
<dbReference type="Proteomes" id="UP001217089">
    <property type="component" value="Unassembled WGS sequence"/>
</dbReference>
<feature type="transmembrane region" description="Helical" evidence="5">
    <location>
        <begin position="292"/>
        <end position="314"/>
    </location>
</feature>
<evidence type="ECO:0000256" key="3">
    <source>
        <dbReference type="ARBA" id="ARBA00022989"/>
    </source>
</evidence>
<evidence type="ECO:0000256" key="4">
    <source>
        <dbReference type="ARBA" id="ARBA00023136"/>
    </source>
</evidence>
<feature type="transmembrane region" description="Helical" evidence="5">
    <location>
        <begin position="233"/>
        <end position="250"/>
    </location>
</feature>
<dbReference type="InterPro" id="IPR013057">
    <property type="entry name" value="AA_transpt_TM"/>
</dbReference>
<dbReference type="PANTHER" id="PTHR22950:SF652">
    <property type="entry name" value="TRANSMEMBRANE AMINO ACID TRANSPORTER FAMILY PROTEIN"/>
    <property type="match status" value="1"/>
</dbReference>
<evidence type="ECO:0000313" key="8">
    <source>
        <dbReference type="Proteomes" id="UP001217089"/>
    </source>
</evidence>
<evidence type="ECO:0000256" key="1">
    <source>
        <dbReference type="ARBA" id="ARBA00004141"/>
    </source>
</evidence>
<feature type="domain" description="Amino acid transporter transmembrane" evidence="6">
    <location>
        <begin position="10"/>
        <end position="123"/>
    </location>
</feature>
<gene>
    <name evidence="7" type="ORF">KUTeg_019556</name>
</gene>
<sequence>MYFTFSFIGSSWFSSVFLVVNAALGAGLLNFPDAYQQAGGVLVAVLIQAIFLVFVVCAIMILAYCSDIKQTATYQDVVLSVCGKNAQRCCAFSIMLYCFGTCITFLIIIGDQWEEFFLYVARGLYCDSHPWYMDRMTTISGDIIFIDTSTMLSKTNRLPQICKVFLNSNNVKNNIAIGVVGILYVVAIVTIKYFLPHDSPGPIKTKAALDCLWVDIWKMTPEDQELTEKRRRILVSSIWFLLTLVLAVFIPNIGVVIQILGAFAAIFIFIFPGMCLLSTVLNDTTDKWVRRFRSVVIFSCTFIILGAFIFGLTLSQSIVKDTSKGGVKADKSKYSCQN</sequence>